<dbReference type="Gene3D" id="3.80.10.10">
    <property type="entry name" value="Ribonuclease Inhibitor"/>
    <property type="match status" value="1"/>
</dbReference>
<dbReference type="SUPFAM" id="SSF52058">
    <property type="entry name" value="L domain-like"/>
    <property type="match status" value="1"/>
</dbReference>
<dbReference type="InterPro" id="IPR001611">
    <property type="entry name" value="Leu-rich_rpt"/>
</dbReference>
<evidence type="ECO:0000256" key="6">
    <source>
        <dbReference type="ARBA" id="ARBA00022729"/>
    </source>
</evidence>
<accession>A0A816QGX3</accession>
<sequence length="318" mass="35704">MSNNLFNGSIPPCLKNPMVPLIDLSLRNNNFNGVLPDIFANATKLRSLDVSYNQLEGDFPKSFMNCKALQLVNVESNKLKDKFPLWLGSLPSLHVLILRSNEFYGPLYHNHMSIGFQSLRVIDVSHNDFSGTLPPNYFFSRREMTTLPEENDYMIDLVNATSLGNSMKMVNKGVETRFERIRQDFKAIDLSENRIYGKIPESTGFLKALCLLNLSGNAFTSDIPRSLANLTNLEALDLSSTKLSGQIPQGLSDLSFLSYMNFSRNLLKGPVPKGTQFQSQKCSSFSDNQTLDSTVSNTSVEKLTSQILHHIFPRNFLS</sequence>
<evidence type="ECO:0000256" key="9">
    <source>
        <dbReference type="ARBA" id="ARBA00023136"/>
    </source>
</evidence>
<keyword evidence="6" id="KW-0732">Signal</keyword>
<keyword evidence="4" id="KW-0433">Leucine-rich repeat</keyword>
<comment type="subcellular location">
    <subcellularLocation>
        <location evidence="1">Cell membrane</location>
        <topology evidence="1">Single-pass type I membrane protein</topology>
    </subcellularLocation>
</comment>
<dbReference type="FunFam" id="3.80.10.10:FF:000041">
    <property type="entry name" value="LRR receptor-like serine/threonine-protein kinase ERECTA"/>
    <property type="match status" value="1"/>
</dbReference>
<dbReference type="PANTHER" id="PTHR27004:SF372">
    <property type="entry name" value="RECEPTOR-LIKE PROTEIN 11-RELATED"/>
    <property type="match status" value="1"/>
</dbReference>
<comment type="similarity">
    <text evidence="2">Belongs to the RLP family.</text>
</comment>
<protein>
    <submittedName>
        <fullName evidence="12">(rape) hypothetical protein</fullName>
    </submittedName>
</protein>
<gene>
    <name evidence="12" type="ORF">DARMORV10_C06P35650.1</name>
</gene>
<dbReference type="FunFam" id="3.80.10.10:FF:000383">
    <property type="entry name" value="Leucine-rich repeat receptor protein kinase EMS1"/>
    <property type="match status" value="1"/>
</dbReference>
<organism evidence="12">
    <name type="scientific">Brassica napus</name>
    <name type="common">Rape</name>
    <dbReference type="NCBI Taxonomy" id="3708"/>
    <lineage>
        <taxon>Eukaryota</taxon>
        <taxon>Viridiplantae</taxon>
        <taxon>Streptophyta</taxon>
        <taxon>Embryophyta</taxon>
        <taxon>Tracheophyta</taxon>
        <taxon>Spermatophyta</taxon>
        <taxon>Magnoliopsida</taxon>
        <taxon>eudicotyledons</taxon>
        <taxon>Gunneridae</taxon>
        <taxon>Pentapetalae</taxon>
        <taxon>rosids</taxon>
        <taxon>malvids</taxon>
        <taxon>Brassicales</taxon>
        <taxon>Brassicaceae</taxon>
        <taxon>Brassiceae</taxon>
        <taxon>Brassica</taxon>
    </lineage>
</organism>
<dbReference type="AlphaFoldDB" id="A0A816QGX3"/>
<keyword evidence="7" id="KW-0677">Repeat</keyword>
<keyword evidence="5" id="KW-0812">Transmembrane</keyword>
<evidence type="ECO:0000256" key="1">
    <source>
        <dbReference type="ARBA" id="ARBA00004251"/>
    </source>
</evidence>
<evidence type="ECO:0000256" key="4">
    <source>
        <dbReference type="ARBA" id="ARBA00022614"/>
    </source>
</evidence>
<evidence type="ECO:0000256" key="8">
    <source>
        <dbReference type="ARBA" id="ARBA00022989"/>
    </source>
</evidence>
<proteinExistence type="inferred from homology"/>
<evidence type="ECO:0000256" key="11">
    <source>
        <dbReference type="ARBA" id="ARBA00023180"/>
    </source>
</evidence>
<evidence type="ECO:0000256" key="2">
    <source>
        <dbReference type="ARBA" id="ARBA00009592"/>
    </source>
</evidence>
<dbReference type="Pfam" id="PF13855">
    <property type="entry name" value="LRR_8"/>
    <property type="match status" value="2"/>
</dbReference>
<dbReference type="Proteomes" id="UP001295469">
    <property type="component" value="Chromosome C06"/>
</dbReference>
<keyword evidence="8" id="KW-1133">Transmembrane helix</keyword>
<name>A0A816QGX3_BRANA</name>
<evidence type="ECO:0000256" key="10">
    <source>
        <dbReference type="ARBA" id="ARBA00023170"/>
    </source>
</evidence>
<dbReference type="EMBL" id="HG994370">
    <property type="protein sequence ID" value="CAF2061677.1"/>
    <property type="molecule type" value="Genomic_DNA"/>
</dbReference>
<evidence type="ECO:0000256" key="7">
    <source>
        <dbReference type="ARBA" id="ARBA00022737"/>
    </source>
</evidence>
<dbReference type="InterPro" id="IPR032675">
    <property type="entry name" value="LRR_dom_sf"/>
</dbReference>
<evidence type="ECO:0000313" key="12">
    <source>
        <dbReference type="EMBL" id="CAF2061677.1"/>
    </source>
</evidence>
<keyword evidence="9" id="KW-0472">Membrane</keyword>
<reference evidence="12" key="1">
    <citation type="submission" date="2021-01" db="EMBL/GenBank/DDBJ databases">
        <authorList>
            <consortium name="Genoscope - CEA"/>
            <person name="William W."/>
        </authorList>
    </citation>
    <scope>NUCLEOTIDE SEQUENCE</scope>
</reference>
<evidence type="ECO:0000256" key="3">
    <source>
        <dbReference type="ARBA" id="ARBA00022475"/>
    </source>
</evidence>
<dbReference type="PANTHER" id="PTHR27004">
    <property type="entry name" value="RECEPTOR-LIKE PROTEIN 12 ISOFORM X1"/>
    <property type="match status" value="1"/>
</dbReference>
<keyword evidence="10" id="KW-0675">Receptor</keyword>
<keyword evidence="11" id="KW-0325">Glycoprotein</keyword>
<dbReference type="GO" id="GO:0005886">
    <property type="term" value="C:plasma membrane"/>
    <property type="evidence" value="ECO:0007669"/>
    <property type="project" value="UniProtKB-SubCell"/>
</dbReference>
<evidence type="ECO:0000256" key="5">
    <source>
        <dbReference type="ARBA" id="ARBA00022692"/>
    </source>
</evidence>
<dbReference type="Pfam" id="PF00560">
    <property type="entry name" value="LRR_1"/>
    <property type="match status" value="1"/>
</dbReference>
<keyword evidence="3" id="KW-1003">Cell membrane</keyword>